<dbReference type="InterPro" id="IPR009721">
    <property type="entry name" value="O-acyltransferase_WSD1_C"/>
</dbReference>
<dbReference type="SUPFAM" id="SSF52777">
    <property type="entry name" value="CoA-dependent acyltransferases"/>
    <property type="match status" value="1"/>
</dbReference>
<dbReference type="InterPro" id="IPR004255">
    <property type="entry name" value="O-acyltransferase_WSD1_N"/>
</dbReference>
<dbReference type="Proteomes" id="UP001595645">
    <property type="component" value="Unassembled WGS sequence"/>
</dbReference>
<protein>
    <recommendedName>
        <fullName evidence="4">diacylglycerol O-acyltransferase</fullName>
        <ecNumber evidence="4">2.3.1.20</ecNumber>
    </recommendedName>
</protein>
<dbReference type="RefSeq" id="WP_378247578.1">
    <property type="nucleotide sequence ID" value="NZ_JBHRWK010000160.1"/>
</dbReference>
<keyword evidence="6" id="KW-0808">Transferase</keyword>
<keyword evidence="15" id="KW-1185">Reference proteome</keyword>
<comment type="pathway">
    <text evidence="1">Glycerolipid metabolism; triacylglycerol biosynthesis.</text>
</comment>
<dbReference type="EMBL" id="JBHRWK010000160">
    <property type="protein sequence ID" value="MFC3456326.1"/>
    <property type="molecule type" value="Genomic_DNA"/>
</dbReference>
<evidence type="ECO:0000256" key="4">
    <source>
        <dbReference type="ARBA" id="ARBA00013244"/>
    </source>
</evidence>
<gene>
    <name evidence="14" type="ORF">ACFOSH_43490</name>
</gene>
<evidence type="ECO:0000256" key="9">
    <source>
        <dbReference type="ARBA" id="ARBA00023315"/>
    </source>
</evidence>
<comment type="similarity">
    <text evidence="3">Belongs to the long-chain O-acyltransferase family.</text>
</comment>
<keyword evidence="7" id="KW-0319">Glycerol metabolism</keyword>
<dbReference type="InterPro" id="IPR023213">
    <property type="entry name" value="CAT-like_dom_sf"/>
</dbReference>
<organism evidence="14 15">
    <name type="scientific">Amycolatopsis speibonae</name>
    <dbReference type="NCBI Taxonomy" id="1450224"/>
    <lineage>
        <taxon>Bacteria</taxon>
        <taxon>Bacillati</taxon>
        <taxon>Actinomycetota</taxon>
        <taxon>Actinomycetes</taxon>
        <taxon>Pseudonocardiales</taxon>
        <taxon>Pseudonocardiaceae</taxon>
        <taxon>Amycolatopsis</taxon>
    </lineage>
</organism>
<dbReference type="PANTHER" id="PTHR31650">
    <property type="entry name" value="O-ACYLTRANSFERASE (WSD1-LIKE) FAMILY PROTEIN"/>
    <property type="match status" value="1"/>
</dbReference>
<reference evidence="15" key="1">
    <citation type="journal article" date="2019" name="Int. J. Syst. Evol. Microbiol.">
        <title>The Global Catalogue of Microorganisms (GCM) 10K type strain sequencing project: providing services to taxonomists for standard genome sequencing and annotation.</title>
        <authorList>
            <consortium name="The Broad Institute Genomics Platform"/>
            <consortium name="The Broad Institute Genome Sequencing Center for Infectious Disease"/>
            <person name="Wu L."/>
            <person name="Ma J."/>
        </authorList>
    </citation>
    <scope>NUCLEOTIDE SEQUENCE [LARGE SCALE GENOMIC DNA]</scope>
    <source>
        <strain evidence="15">CGMCC 4.7676</strain>
    </source>
</reference>
<feature type="region of interest" description="Disordered" evidence="11">
    <location>
        <begin position="174"/>
        <end position="193"/>
    </location>
</feature>
<evidence type="ECO:0000256" key="6">
    <source>
        <dbReference type="ARBA" id="ARBA00022679"/>
    </source>
</evidence>
<evidence type="ECO:0000256" key="5">
    <source>
        <dbReference type="ARBA" id="ARBA00022516"/>
    </source>
</evidence>
<proteinExistence type="inferred from homology"/>
<evidence type="ECO:0000313" key="14">
    <source>
        <dbReference type="EMBL" id="MFC3456326.1"/>
    </source>
</evidence>
<keyword evidence="5" id="KW-0444">Lipid biosynthesis</keyword>
<feature type="domain" description="O-acyltransferase WSD1-like N-terminal" evidence="12">
    <location>
        <begin position="10"/>
        <end position="312"/>
    </location>
</feature>
<dbReference type="EC" id="2.3.1.20" evidence="4"/>
<evidence type="ECO:0000256" key="1">
    <source>
        <dbReference type="ARBA" id="ARBA00004771"/>
    </source>
</evidence>
<evidence type="ECO:0000259" key="12">
    <source>
        <dbReference type="Pfam" id="PF03007"/>
    </source>
</evidence>
<evidence type="ECO:0000256" key="11">
    <source>
        <dbReference type="SAM" id="MobiDB-lite"/>
    </source>
</evidence>
<comment type="caution">
    <text evidence="14">The sequence shown here is derived from an EMBL/GenBank/DDBJ whole genome shotgun (WGS) entry which is preliminary data.</text>
</comment>
<evidence type="ECO:0000256" key="10">
    <source>
        <dbReference type="ARBA" id="ARBA00048109"/>
    </source>
</evidence>
<dbReference type="Gene3D" id="3.30.559.10">
    <property type="entry name" value="Chloramphenicol acetyltransferase-like domain"/>
    <property type="match status" value="1"/>
</dbReference>
<dbReference type="PANTHER" id="PTHR31650:SF1">
    <property type="entry name" value="WAX ESTER SYNTHASE_DIACYLGLYCEROL ACYLTRANSFERASE 4-RELATED"/>
    <property type="match status" value="1"/>
</dbReference>
<evidence type="ECO:0000256" key="8">
    <source>
        <dbReference type="ARBA" id="ARBA00023098"/>
    </source>
</evidence>
<keyword evidence="9" id="KW-0012">Acyltransferase</keyword>
<evidence type="ECO:0000313" key="15">
    <source>
        <dbReference type="Proteomes" id="UP001595645"/>
    </source>
</evidence>
<evidence type="ECO:0000256" key="3">
    <source>
        <dbReference type="ARBA" id="ARBA00009587"/>
    </source>
</evidence>
<keyword evidence="8" id="KW-0443">Lipid metabolism</keyword>
<comment type="catalytic activity">
    <reaction evidence="10">
        <text>an acyl-CoA + a 1,2-diacyl-sn-glycerol = a triacyl-sn-glycerol + CoA</text>
        <dbReference type="Rhea" id="RHEA:10868"/>
        <dbReference type="ChEBI" id="CHEBI:17815"/>
        <dbReference type="ChEBI" id="CHEBI:57287"/>
        <dbReference type="ChEBI" id="CHEBI:58342"/>
        <dbReference type="ChEBI" id="CHEBI:64615"/>
        <dbReference type="EC" id="2.3.1.20"/>
    </reaction>
</comment>
<evidence type="ECO:0000256" key="7">
    <source>
        <dbReference type="ARBA" id="ARBA00022798"/>
    </source>
</evidence>
<sequence length="505" mass="52599">MTDHEPAERLSPLDVAFLALEHAAPMHLGALLTLAAAPGQDPPTVSGVAAVLAARAARVPRLRQRITSTWSPPGGAAWTVDPGFDVHTHVHTHQLPAGGGWGAVTALTGDLMRRPLELTRPPWALHVLGGLDHDPAGARIMVLVTLHHALCDGAGAIRLGMSLLDTTAAHAIHTAESGNTPPGPSPSPVSSARPGRVLRAAISTATLAANTAVSWATVAVRDPANTLSQARARLNAGTGIAVAVARQVRWPAPRSPLSAPASAIPFPLPQRSPFTALRGLRQPRARLVRMLRLDDQDIRRVRHGLGGTSHDVLLTVLTGALRTWLAGRGEPAEKARVRALIPVDQRPRSRGTGGANQVSGYLCDLPVDRPDPTVRLAVVRAAMQANKATGPRRGAGAMALFAHAVPPAAHRVLTPLAARHAKVLFDLVVTTVRLPAVSAAIGGAAVGEVYPLVPLTPGHALGIALCHHNGAVHIGLHADRDTVPDLDKLAEAIPAALTELADTAD</sequence>
<dbReference type="Pfam" id="PF03007">
    <property type="entry name" value="WS_DGAT_cat"/>
    <property type="match status" value="1"/>
</dbReference>
<dbReference type="InterPro" id="IPR045034">
    <property type="entry name" value="O-acyltransferase_WSD1-like"/>
</dbReference>
<feature type="domain" description="O-acyltransferase WSD1 C-terminal" evidence="13">
    <location>
        <begin position="356"/>
        <end position="500"/>
    </location>
</feature>
<evidence type="ECO:0000259" key="13">
    <source>
        <dbReference type="Pfam" id="PF06974"/>
    </source>
</evidence>
<name>A0ABV7PB06_9PSEU</name>
<evidence type="ECO:0000256" key="2">
    <source>
        <dbReference type="ARBA" id="ARBA00005189"/>
    </source>
</evidence>
<accession>A0ABV7PB06</accession>
<dbReference type="Pfam" id="PF06974">
    <property type="entry name" value="WS_DGAT_C"/>
    <property type="match status" value="1"/>
</dbReference>
<comment type="pathway">
    <text evidence="2">Lipid metabolism.</text>
</comment>